<comment type="caution">
    <text evidence="3">The sequence shown here is derived from an EMBL/GenBank/DDBJ whole genome shotgun (WGS) entry which is preliminary data.</text>
</comment>
<evidence type="ECO:0000256" key="1">
    <source>
        <dbReference type="SAM" id="SignalP"/>
    </source>
</evidence>
<dbReference type="InterPro" id="IPR001478">
    <property type="entry name" value="PDZ"/>
</dbReference>
<dbReference type="EMBL" id="JBHLYR010000031">
    <property type="protein sequence ID" value="MFB9992224.1"/>
    <property type="molecule type" value="Genomic_DNA"/>
</dbReference>
<dbReference type="InterPro" id="IPR036034">
    <property type="entry name" value="PDZ_sf"/>
</dbReference>
<reference evidence="3 4" key="1">
    <citation type="submission" date="2024-09" db="EMBL/GenBank/DDBJ databases">
        <authorList>
            <person name="Sun Q."/>
            <person name="Mori K."/>
        </authorList>
    </citation>
    <scope>NUCLEOTIDE SEQUENCE [LARGE SCALE GENOMIC DNA]</scope>
    <source>
        <strain evidence="3 4">JCM 13503</strain>
    </source>
</reference>
<proteinExistence type="predicted"/>
<dbReference type="SUPFAM" id="SSF50156">
    <property type="entry name" value="PDZ domain-like"/>
    <property type="match status" value="1"/>
</dbReference>
<dbReference type="Gene3D" id="3.90.226.10">
    <property type="entry name" value="2-enoyl-CoA Hydratase, Chain A, domain 1"/>
    <property type="match status" value="1"/>
</dbReference>
<dbReference type="RefSeq" id="WP_380008705.1">
    <property type="nucleotide sequence ID" value="NZ_JBHLYR010000031.1"/>
</dbReference>
<evidence type="ECO:0000259" key="2">
    <source>
        <dbReference type="PROSITE" id="PS50106"/>
    </source>
</evidence>
<evidence type="ECO:0000313" key="3">
    <source>
        <dbReference type="EMBL" id="MFB9992224.1"/>
    </source>
</evidence>
<feature type="chain" id="PRO_5045690727" evidence="1">
    <location>
        <begin position="22"/>
        <end position="433"/>
    </location>
</feature>
<dbReference type="SMART" id="SM00245">
    <property type="entry name" value="TSPc"/>
    <property type="match status" value="1"/>
</dbReference>
<dbReference type="InterPro" id="IPR041489">
    <property type="entry name" value="PDZ_6"/>
</dbReference>
<dbReference type="Proteomes" id="UP001589733">
    <property type="component" value="Unassembled WGS sequence"/>
</dbReference>
<dbReference type="PANTHER" id="PTHR32060">
    <property type="entry name" value="TAIL-SPECIFIC PROTEASE"/>
    <property type="match status" value="1"/>
</dbReference>
<dbReference type="SUPFAM" id="SSF52096">
    <property type="entry name" value="ClpP/crotonase"/>
    <property type="match status" value="1"/>
</dbReference>
<accession>A0ABV6AXI9</accession>
<dbReference type="InterPro" id="IPR029045">
    <property type="entry name" value="ClpP/crotonase-like_dom_sf"/>
</dbReference>
<dbReference type="Pfam" id="PF03572">
    <property type="entry name" value="Peptidase_S41"/>
    <property type="match status" value="1"/>
</dbReference>
<dbReference type="CDD" id="cd06567">
    <property type="entry name" value="Peptidase_S41"/>
    <property type="match status" value="1"/>
</dbReference>
<dbReference type="Pfam" id="PF17820">
    <property type="entry name" value="PDZ_6"/>
    <property type="match status" value="1"/>
</dbReference>
<dbReference type="SMART" id="SM00228">
    <property type="entry name" value="PDZ"/>
    <property type="match status" value="1"/>
</dbReference>
<keyword evidence="4" id="KW-1185">Reference proteome</keyword>
<feature type="signal peptide" evidence="1">
    <location>
        <begin position="1"/>
        <end position="21"/>
    </location>
</feature>
<protein>
    <submittedName>
        <fullName evidence="3">S41 family peptidase</fullName>
    </submittedName>
</protein>
<dbReference type="PANTHER" id="PTHR32060:SF30">
    <property type="entry name" value="CARBOXY-TERMINAL PROCESSING PROTEASE CTPA"/>
    <property type="match status" value="1"/>
</dbReference>
<evidence type="ECO:0000313" key="4">
    <source>
        <dbReference type="Proteomes" id="UP001589733"/>
    </source>
</evidence>
<dbReference type="InterPro" id="IPR005151">
    <property type="entry name" value="Tail-specific_protease"/>
</dbReference>
<dbReference type="Gene3D" id="2.30.42.10">
    <property type="match status" value="1"/>
</dbReference>
<feature type="domain" description="PDZ" evidence="2">
    <location>
        <begin position="101"/>
        <end position="183"/>
    </location>
</feature>
<gene>
    <name evidence="3" type="ORF">ACFFLM_09650</name>
</gene>
<keyword evidence="1" id="KW-0732">Signal</keyword>
<dbReference type="PROSITE" id="PS50106">
    <property type="entry name" value="PDZ"/>
    <property type="match status" value="1"/>
</dbReference>
<organism evidence="3 4">
    <name type="scientific">Deinococcus oregonensis</name>
    <dbReference type="NCBI Taxonomy" id="1805970"/>
    <lineage>
        <taxon>Bacteria</taxon>
        <taxon>Thermotogati</taxon>
        <taxon>Deinococcota</taxon>
        <taxon>Deinococci</taxon>
        <taxon>Deinococcales</taxon>
        <taxon>Deinococcaceae</taxon>
        <taxon>Deinococcus</taxon>
    </lineage>
</organism>
<name>A0ABV6AXI9_9DEIO</name>
<sequence length="433" mass="45965">MPQLYRAPALLLALTCGLAAASPATDLFDTVTKAVETGYYGWSTVDRVALAQKYAPILTERCATQLESCDYNTGRAVIADMLKELGDAHTNVRDAEGAERLAEVSQNKSVPRNGARVSRVAGGLLVVSVMPGSPAERAGVRRFDLLTSVNGQQAGTDQPVGPNEFVRLERANTPMTVILHRPGTPDRELVLTPQSLQARDEPTLSWVGEGGRTALIQYPTFLSSDSAELFLARVGEAKRANAEAMIVDMRYNGGGSLNECVAASSVFGPTVYRARFQRGGFTYGGLLGDEVMSPIARMARPDWAVWKQPVALLIGPNTASCAEVFTHYAQLSGATAIGEATRGVGNSGVNFLPLPDGGVLGLTILKAFDAADRPLPDHITPDILAPTDIAALTTTGQDTTLDAALTVLKAQVLRREAPRTEPSAPPKQGVDGR</sequence>